<dbReference type="PANTHER" id="PTHR12245:SF5">
    <property type="entry name" value="SPRY DOMAIN-CONTAINING SOCS BOX PROTEIN 3"/>
    <property type="match status" value="1"/>
</dbReference>
<proteinExistence type="predicted"/>
<reference evidence="2" key="1">
    <citation type="submission" date="2021-01" db="EMBL/GenBank/DDBJ databases">
        <authorList>
            <consortium name="Genoscope - CEA"/>
            <person name="William W."/>
        </authorList>
    </citation>
    <scope>NUCLEOTIDE SEQUENCE</scope>
</reference>
<feature type="domain" description="B30.2/SPRY" evidence="1">
    <location>
        <begin position="177"/>
        <end position="363"/>
    </location>
</feature>
<dbReference type="CDD" id="cd11709">
    <property type="entry name" value="SPRY"/>
    <property type="match status" value="1"/>
</dbReference>
<protein>
    <recommendedName>
        <fullName evidence="1">B30.2/SPRY domain-containing protein</fullName>
    </recommendedName>
</protein>
<keyword evidence="3" id="KW-1185">Reference proteome</keyword>
<organism evidence="2 3">
    <name type="scientific">Paramecium pentaurelia</name>
    <dbReference type="NCBI Taxonomy" id="43138"/>
    <lineage>
        <taxon>Eukaryota</taxon>
        <taxon>Sar</taxon>
        <taxon>Alveolata</taxon>
        <taxon>Ciliophora</taxon>
        <taxon>Intramacronucleata</taxon>
        <taxon>Oligohymenophorea</taxon>
        <taxon>Peniculida</taxon>
        <taxon>Parameciidae</taxon>
        <taxon>Paramecium</taxon>
    </lineage>
</organism>
<name>A0A8S1Y3M9_9CILI</name>
<dbReference type="InterPro" id="IPR003877">
    <property type="entry name" value="SPRY_dom"/>
</dbReference>
<dbReference type="PANTHER" id="PTHR12245">
    <property type="entry name" value="SPRY DOMAIN CONTAINING SOCS BOX PROTEIN"/>
    <property type="match status" value="1"/>
</dbReference>
<dbReference type="Pfam" id="PF00622">
    <property type="entry name" value="SPRY"/>
    <property type="match status" value="1"/>
</dbReference>
<dbReference type="InterPro" id="IPR050672">
    <property type="entry name" value="FBXO45-Fsn/SPSB_families"/>
</dbReference>
<dbReference type="InterPro" id="IPR001870">
    <property type="entry name" value="B30.2/SPRY"/>
</dbReference>
<dbReference type="PROSITE" id="PS50188">
    <property type="entry name" value="B302_SPRY"/>
    <property type="match status" value="1"/>
</dbReference>
<evidence type="ECO:0000313" key="2">
    <source>
        <dbReference type="EMBL" id="CAD8206384.1"/>
    </source>
</evidence>
<dbReference type="EMBL" id="CAJJDO010000144">
    <property type="protein sequence ID" value="CAD8206384.1"/>
    <property type="molecule type" value="Genomic_DNA"/>
</dbReference>
<evidence type="ECO:0000259" key="1">
    <source>
        <dbReference type="PROSITE" id="PS50188"/>
    </source>
</evidence>
<evidence type="ECO:0000313" key="3">
    <source>
        <dbReference type="Proteomes" id="UP000689195"/>
    </source>
</evidence>
<dbReference type="SMART" id="SM00449">
    <property type="entry name" value="SPRY"/>
    <property type="match status" value="1"/>
</dbReference>
<dbReference type="OrthoDB" id="282970at2759"/>
<dbReference type="Proteomes" id="UP000689195">
    <property type="component" value="Unassembled WGS sequence"/>
</dbReference>
<sequence>MSGYDISRFQPQPQQHLMCLVCNKVVKDPLECNFCGQMYCSDCVATKPPCKSKDCCYPPNSSENIPQYIKIQGAMLKVYKNLQLYCLNPECKKLCSIIDIEQHQNQCIRVKCLNHDNCKEYLSTEENKQTSFCSLLCELTVQLFENASDHRKQYEIIKKFQPKLSGSGSGSINLSTNKSIQIIQIQPSMNIEGGLNFKWDKNKCGSGILLTSGDTCVFLKESSYIFRTVLGDQGFENGVHYWEIEADSRTENELKIGVCQGNNINLNAAFCDLNQGFAYYGLAQLRNGSNASGQTYGKRFKKEGVLGVCLNMINGTLSFSLNGEFMGIAFRSELLKKGPIYAAVALLHCAGCTLKTGKPKPSYME</sequence>
<comment type="caution">
    <text evidence="2">The sequence shown here is derived from an EMBL/GenBank/DDBJ whole genome shotgun (WGS) entry which is preliminary data.</text>
</comment>
<gene>
    <name evidence="2" type="ORF">PPENT_87.1.T1440005</name>
</gene>
<accession>A0A8S1Y3M9</accession>
<dbReference type="AlphaFoldDB" id="A0A8S1Y3M9"/>